<comment type="function">
    <text evidence="18">Catalyzes the ATP-dependent phosphorylation of the 3-deoxy-D-manno-octulosonic acid (Kdo) residue in Kdo-lipid IV(A) at the 4-OH position.</text>
</comment>
<dbReference type="InterPro" id="IPR039901">
    <property type="entry name" value="Kdotransferase"/>
</dbReference>
<evidence type="ECO:0000256" key="13">
    <source>
        <dbReference type="ARBA" id="ARBA00022985"/>
    </source>
</evidence>
<keyword evidence="13 18" id="KW-0448">Lipopolysaccharide biosynthesis</keyword>
<keyword evidence="21" id="KW-0812">Transmembrane</keyword>
<dbReference type="GO" id="GO:0005524">
    <property type="term" value="F:ATP binding"/>
    <property type="evidence" value="ECO:0007669"/>
    <property type="project" value="UniProtKB-UniRule"/>
</dbReference>
<evidence type="ECO:0000256" key="10">
    <source>
        <dbReference type="ARBA" id="ARBA00022777"/>
    </source>
</evidence>
<dbReference type="Pfam" id="PF04413">
    <property type="entry name" value="Glycos_transf_N"/>
    <property type="match status" value="1"/>
</dbReference>
<dbReference type="GO" id="GO:0009245">
    <property type="term" value="P:lipid A biosynthetic process"/>
    <property type="evidence" value="ECO:0007669"/>
    <property type="project" value="TreeGrafter"/>
</dbReference>
<dbReference type="GO" id="GO:0016301">
    <property type="term" value="F:kinase activity"/>
    <property type="evidence" value="ECO:0007669"/>
    <property type="project" value="UniProtKB-KW"/>
</dbReference>
<evidence type="ECO:0000256" key="12">
    <source>
        <dbReference type="ARBA" id="ARBA00022968"/>
    </source>
</evidence>
<dbReference type="HAMAP" id="MF_00521">
    <property type="entry name" value="KDO_kinase"/>
    <property type="match status" value="1"/>
</dbReference>
<dbReference type="GO" id="GO:0043842">
    <property type="term" value="F:Kdo transferase activity"/>
    <property type="evidence" value="ECO:0007669"/>
    <property type="project" value="UniProtKB-EC"/>
</dbReference>
<keyword evidence="9 18" id="KW-0547">Nucleotide-binding</keyword>
<evidence type="ECO:0000256" key="3">
    <source>
        <dbReference type="ARBA" id="ARBA00004713"/>
    </source>
</evidence>
<comment type="catalytic activity">
    <reaction evidence="17">
        <text>lipid IVA (E. coli) + CMP-3-deoxy-beta-D-manno-octulosonate = alpha-Kdo-(2-&gt;6)-lipid IVA (E. coli) + CMP + H(+)</text>
        <dbReference type="Rhea" id="RHEA:28066"/>
        <dbReference type="ChEBI" id="CHEBI:15378"/>
        <dbReference type="ChEBI" id="CHEBI:58603"/>
        <dbReference type="ChEBI" id="CHEBI:60364"/>
        <dbReference type="ChEBI" id="CHEBI:60377"/>
        <dbReference type="ChEBI" id="CHEBI:85987"/>
        <dbReference type="EC" id="2.4.99.12"/>
    </reaction>
</comment>
<dbReference type="InterPro" id="IPR011009">
    <property type="entry name" value="Kinase-like_dom_sf"/>
</dbReference>
<keyword evidence="10 18" id="KW-0418">Kinase</keyword>
<reference evidence="23" key="1">
    <citation type="submission" date="2019-04" db="EMBL/GenBank/DDBJ databases">
        <authorList>
            <person name="Brambilla D."/>
        </authorList>
    </citation>
    <scope>NUCLEOTIDE SEQUENCE</scope>
    <source>
        <strain evidence="23">BAL1</strain>
    </source>
</reference>
<dbReference type="UniPathway" id="UPA00958"/>
<proteinExistence type="inferred from homology"/>
<evidence type="ECO:0000256" key="9">
    <source>
        <dbReference type="ARBA" id="ARBA00022741"/>
    </source>
</evidence>
<feature type="site" description="Transition state stabilizer" evidence="20">
    <location>
        <position position="212"/>
    </location>
</feature>
<dbReference type="InterPro" id="IPR022826">
    <property type="entry name" value="KDO_kinase"/>
</dbReference>
<dbReference type="GO" id="GO:0016773">
    <property type="term" value="F:phosphotransferase activity, alcohol group as acceptor"/>
    <property type="evidence" value="ECO:0007669"/>
    <property type="project" value="UniProtKB-UniRule"/>
</dbReference>
<gene>
    <name evidence="18" type="primary">kdkA</name>
    <name evidence="23" type="ORF">BAL341_1083</name>
</gene>
<accession>A0A486XK62</accession>
<feature type="site" description="Transition state stabilizer" evidence="20">
    <location>
        <position position="135"/>
    </location>
</feature>
<evidence type="ECO:0000256" key="21">
    <source>
        <dbReference type="SAM" id="Phobius"/>
    </source>
</evidence>
<dbReference type="EMBL" id="CAAJGR010000078">
    <property type="protein sequence ID" value="VHO02908.1"/>
    <property type="molecule type" value="Genomic_DNA"/>
</dbReference>
<dbReference type="PANTHER" id="PTHR42755">
    <property type="entry name" value="3-DEOXY-MANNO-OCTULOSONATE CYTIDYLYLTRANSFERASE"/>
    <property type="match status" value="1"/>
</dbReference>
<evidence type="ECO:0000259" key="22">
    <source>
        <dbReference type="Pfam" id="PF04413"/>
    </source>
</evidence>
<keyword evidence="12" id="KW-0735">Signal-anchor</keyword>
<dbReference type="PANTHER" id="PTHR42755:SF1">
    <property type="entry name" value="3-DEOXY-D-MANNO-OCTULOSONIC ACID TRANSFERASE, MITOCHONDRIAL-RELATED"/>
    <property type="match status" value="1"/>
</dbReference>
<name>A0A486XK62_9GAMM</name>
<dbReference type="Gene3D" id="3.40.50.2000">
    <property type="entry name" value="Glycogen Phosphorylase B"/>
    <property type="match status" value="1"/>
</dbReference>
<evidence type="ECO:0000256" key="20">
    <source>
        <dbReference type="PIRSR" id="PIRSR639901-2"/>
    </source>
</evidence>
<dbReference type="AlphaFoldDB" id="A0A486XK62"/>
<keyword evidence="8 18" id="KW-0808">Transferase</keyword>
<dbReference type="InterPro" id="IPR038107">
    <property type="entry name" value="Glycos_transf_N_sf"/>
</dbReference>
<dbReference type="GO" id="GO:0005886">
    <property type="term" value="C:plasma membrane"/>
    <property type="evidence" value="ECO:0007669"/>
    <property type="project" value="UniProtKB-SubCell"/>
</dbReference>
<evidence type="ECO:0000256" key="6">
    <source>
        <dbReference type="ARBA" id="ARBA00022475"/>
    </source>
</evidence>
<dbReference type="CDD" id="cd01635">
    <property type="entry name" value="Glycosyltransferase_GTB-type"/>
    <property type="match status" value="1"/>
</dbReference>
<evidence type="ECO:0000256" key="11">
    <source>
        <dbReference type="ARBA" id="ARBA00022840"/>
    </source>
</evidence>
<keyword evidence="21" id="KW-1133">Transmembrane helix</keyword>
<dbReference type="NCBIfam" id="NF004388">
    <property type="entry name" value="PRK05749.1-4"/>
    <property type="match status" value="1"/>
</dbReference>
<evidence type="ECO:0000256" key="19">
    <source>
        <dbReference type="PIRSR" id="PIRSR639901-1"/>
    </source>
</evidence>
<evidence type="ECO:0000256" key="4">
    <source>
        <dbReference type="ARBA" id="ARBA00006380"/>
    </source>
</evidence>
<dbReference type="Gene3D" id="1.10.510.10">
    <property type="entry name" value="Transferase(Phosphotransferase) domain 1"/>
    <property type="match status" value="1"/>
</dbReference>
<evidence type="ECO:0000256" key="16">
    <source>
        <dbReference type="ARBA" id="ARBA00034417"/>
    </source>
</evidence>
<comment type="similarity">
    <text evidence="4">Belongs to the glycosyltransferase group 1 family. Glycosyltransferase 30 subfamily.</text>
</comment>
<comment type="pathway">
    <text evidence="3 18">Bacterial outer membrane biogenesis; LPS core biosynthesis.</text>
</comment>
<comment type="subcellular location">
    <subcellularLocation>
        <location evidence="2 18">Cell inner membrane</location>
        <topology evidence="2 18">Peripheral membrane protein</topology>
        <orientation evidence="2 18">Cytoplasmic side</orientation>
    </subcellularLocation>
    <subcellularLocation>
        <location evidence="1">Cell inner membrane</location>
        <topology evidence="1">Single-pass membrane protein</topology>
        <orientation evidence="1">Cytoplasmic side</orientation>
    </subcellularLocation>
</comment>
<dbReference type="FunFam" id="3.40.50.2000:FF:000032">
    <property type="entry name" value="3-deoxy-D-manno-octulosonic acid transferase"/>
    <property type="match status" value="1"/>
</dbReference>
<dbReference type="SUPFAM" id="SSF53756">
    <property type="entry name" value="UDP-Glycosyltransferase/glycogen phosphorylase"/>
    <property type="match status" value="1"/>
</dbReference>
<dbReference type="NCBIfam" id="NF002475">
    <property type="entry name" value="PRK01723.1"/>
    <property type="match status" value="1"/>
</dbReference>
<keyword evidence="11 18" id="KW-0067">ATP-binding</keyword>
<keyword evidence="7 18" id="KW-0997">Cell inner membrane</keyword>
<comment type="catalytic activity">
    <reaction evidence="16 18">
        <text>an alpha-Kdo-(2-&gt;6)-lipid IVA + ATP = a 4-O-phospho-alpha-Kdo-(2-&gt;6)-lipid IVA + ADP + H(+)</text>
        <dbReference type="Rhea" id="RHEA:74271"/>
        <dbReference type="ChEBI" id="CHEBI:15378"/>
        <dbReference type="ChEBI" id="CHEBI:30616"/>
        <dbReference type="ChEBI" id="CHEBI:176428"/>
        <dbReference type="ChEBI" id="CHEBI:193140"/>
        <dbReference type="ChEBI" id="CHEBI:456216"/>
        <dbReference type="EC" id="2.7.1.166"/>
    </reaction>
</comment>
<evidence type="ECO:0000256" key="8">
    <source>
        <dbReference type="ARBA" id="ARBA00022679"/>
    </source>
</evidence>
<dbReference type="InterPro" id="IPR007507">
    <property type="entry name" value="Glycos_transf_N"/>
</dbReference>
<dbReference type="GO" id="GO:0009244">
    <property type="term" value="P:lipopolysaccharide core region biosynthetic process"/>
    <property type="evidence" value="ECO:0007669"/>
    <property type="project" value="UniProtKB-UniRule"/>
</dbReference>
<feature type="active site" evidence="18">
    <location>
        <position position="596"/>
    </location>
</feature>
<comment type="similarity">
    <text evidence="5 18">Belongs to the protein kinase superfamily. KdkA/RfaP family.</text>
</comment>
<dbReference type="Pfam" id="PF06293">
    <property type="entry name" value="Kdo"/>
    <property type="match status" value="1"/>
</dbReference>
<evidence type="ECO:0000256" key="18">
    <source>
        <dbReference type="HAMAP-Rule" id="MF_00521"/>
    </source>
</evidence>
<protein>
    <recommendedName>
        <fullName evidence="15 18">3-deoxy-D-manno-octulosonic acid kinase</fullName>
        <shortName evidence="18">Kdo kinase</shortName>
        <ecNumber evidence="18">2.7.1.166</ecNumber>
    </recommendedName>
</protein>
<dbReference type="EC" id="2.7.1.166" evidence="18"/>
<dbReference type="FunFam" id="3.40.50.11720:FF:000001">
    <property type="entry name" value="3-deoxy-D-manno-octulosonic acid transferase"/>
    <property type="match status" value="1"/>
</dbReference>
<feature type="active site" description="Proton acceptor" evidence="19">
    <location>
        <position position="65"/>
    </location>
</feature>
<organism evidence="23">
    <name type="scientific">Rheinheimera sp. BAL341</name>
    <dbReference type="NCBI Taxonomy" id="1708203"/>
    <lineage>
        <taxon>Bacteria</taxon>
        <taxon>Pseudomonadati</taxon>
        <taxon>Pseudomonadota</taxon>
        <taxon>Gammaproteobacteria</taxon>
        <taxon>Chromatiales</taxon>
        <taxon>Chromatiaceae</taxon>
        <taxon>Rheinheimera</taxon>
    </lineage>
</organism>
<evidence type="ECO:0000256" key="2">
    <source>
        <dbReference type="ARBA" id="ARBA00004515"/>
    </source>
</evidence>
<evidence type="ECO:0000256" key="1">
    <source>
        <dbReference type="ARBA" id="ARBA00004388"/>
    </source>
</evidence>
<dbReference type="SUPFAM" id="SSF56112">
    <property type="entry name" value="Protein kinase-like (PK-like)"/>
    <property type="match status" value="1"/>
</dbReference>
<evidence type="ECO:0000256" key="14">
    <source>
        <dbReference type="ARBA" id="ARBA00023136"/>
    </source>
</evidence>
<evidence type="ECO:0000256" key="15">
    <source>
        <dbReference type="ARBA" id="ARBA00029511"/>
    </source>
</evidence>
<keyword evidence="6 18" id="KW-1003">Cell membrane</keyword>
<sequence length="668" mass="75109">MPPLFVRFCYNLLIYLALLPVLLYLLLRSRKDPTYRQRLAERFAWQRVPQQALGGLVVHAVSVGEVVAATPLIHALQRQYPGLPITVTCTTPTGSDRIVSSFADAVYHCYMPLDTPTAINRFLTKLQPQAVIILETELWPNLLQQCRRALIPAIVVNARLSARSAKGYRRWFAFSRLALDNISLLLAQDDASARRFAALKTAAQIQVCGNLKYDMAVAPGLADVVAQYKAQLNGRRVWVAGSTHAGEDELLLQAYQQLKAECADLLLILVPRHPERFNLVAQLIAQNGLCFVRRSSNERVNAATDVLLADSMGELLAWYQLADVVFIGGSLIERGGHNPLEAMLFAKPIQTGPHVFNFASAYQWLAAENALNQLTDVSSLVTNTLTLFNNVALAQQQGEAAQALYQQHGGASGRMCQRISSYLADDISAFAVRQNGSAHSWYLRDVFVQGQRLSFSPAYWQQQQAVIGQSEGRNTAWFIGHNQQQFVLRHYYRGGLMAKLVRDKFAYQPVLHSRAMQEFALLRQLRRLQLPVPRPLAAHYAPAGLMYQSDIMIELVADSRDLATLLAAGTYLSLEQWRQLGGVIARFHQQGVYHSDLNCHNILLDAKGQFWLIDFDKCSLRAPGRWQQANLQRLLRSFNKEAGLTPGFSWQPEQWQWLLQGYNEQLSR</sequence>
<feature type="domain" description="3-deoxy-D-manno-octulosonic-acid transferase N-terminal" evidence="22">
    <location>
        <begin position="37"/>
        <end position="215"/>
    </location>
</feature>
<dbReference type="Gene3D" id="3.40.50.11720">
    <property type="entry name" value="3-Deoxy-D-manno-octulosonic-acid transferase, N-terminal domain"/>
    <property type="match status" value="1"/>
</dbReference>
<evidence type="ECO:0000256" key="17">
    <source>
        <dbReference type="ARBA" id="ARBA00049183"/>
    </source>
</evidence>
<evidence type="ECO:0000256" key="7">
    <source>
        <dbReference type="ARBA" id="ARBA00022519"/>
    </source>
</evidence>
<evidence type="ECO:0000256" key="5">
    <source>
        <dbReference type="ARBA" id="ARBA00010327"/>
    </source>
</evidence>
<feature type="transmembrane region" description="Helical" evidence="21">
    <location>
        <begin position="12"/>
        <end position="29"/>
    </location>
</feature>
<evidence type="ECO:0000313" key="23">
    <source>
        <dbReference type="EMBL" id="VHO02908.1"/>
    </source>
</evidence>
<keyword evidence="14 18" id="KW-0472">Membrane</keyword>